<reference evidence="6" key="1">
    <citation type="submission" date="2025-08" db="UniProtKB">
        <authorList>
            <consortium name="RefSeq"/>
        </authorList>
    </citation>
    <scope>IDENTIFICATION</scope>
    <source>
        <strain evidence="6">OHB3-1</strain>
    </source>
</reference>
<dbReference type="PROSITE" id="PS51375">
    <property type="entry name" value="PPR"/>
    <property type="match status" value="3"/>
</dbReference>
<dbReference type="OrthoDB" id="185373at2759"/>
<dbReference type="KEGG" id="mcha:111023255"/>
<comment type="similarity">
    <text evidence="1">Belongs to the PPR family. P subfamily.</text>
</comment>
<keyword evidence="5" id="KW-1185">Reference proteome</keyword>
<dbReference type="PANTHER" id="PTHR47447">
    <property type="entry name" value="OS03G0856100 PROTEIN"/>
    <property type="match status" value="1"/>
</dbReference>
<feature type="compositionally biased region" description="Basic and acidic residues" evidence="4">
    <location>
        <begin position="119"/>
        <end position="129"/>
    </location>
</feature>
<evidence type="ECO:0000256" key="3">
    <source>
        <dbReference type="PROSITE-ProRule" id="PRU00708"/>
    </source>
</evidence>
<sequence length="315" mass="35112">MANMVSRALLVASNTITSSSISFFPNPLSLRASSFLNRYFGSGRLVPTRKPNPPAIFHINAANTRLYASSSSEANKINTKVNFSISHSDEDDDDDDDHHHQVGAVELDKSKLPPPYDPFSKKPVVEEPEDPKNLQEIFHKMRTDGLQNSAVKMFDALSKDGRTHEALQLFSIIKEKGHMPDVVAHTAVIEAYVNAGQRKEAHKVYLRMLASGVTPNAYTYTVLIKGLAADPKFVGDAKTHLLEMMGRGLRPNAGTYTAVFEALARESRVEEAREFMRQMEAKGFVANEKDVKEVLNAKRVRGPLFRTLINILFNK</sequence>
<dbReference type="GeneID" id="111023255"/>
<dbReference type="Proteomes" id="UP000504603">
    <property type="component" value="Unplaced"/>
</dbReference>
<name>A0A6J1DUN8_MOMCH</name>
<evidence type="ECO:0000256" key="4">
    <source>
        <dbReference type="SAM" id="MobiDB-lite"/>
    </source>
</evidence>
<evidence type="ECO:0000256" key="1">
    <source>
        <dbReference type="ARBA" id="ARBA00007626"/>
    </source>
</evidence>
<evidence type="ECO:0000256" key="2">
    <source>
        <dbReference type="ARBA" id="ARBA00022737"/>
    </source>
</evidence>
<dbReference type="AlphaFoldDB" id="A0A6J1DUN8"/>
<dbReference type="InterPro" id="IPR002885">
    <property type="entry name" value="PPR_rpt"/>
</dbReference>
<evidence type="ECO:0000313" key="5">
    <source>
        <dbReference type="Proteomes" id="UP000504603"/>
    </source>
</evidence>
<accession>A0A6J1DUN8</accession>
<feature type="repeat" description="PPR" evidence="3">
    <location>
        <begin position="252"/>
        <end position="286"/>
    </location>
</feature>
<keyword evidence="2" id="KW-0677">Repeat</keyword>
<dbReference type="InterPro" id="IPR011990">
    <property type="entry name" value="TPR-like_helical_dom_sf"/>
</dbReference>
<feature type="region of interest" description="Disordered" evidence="4">
    <location>
        <begin position="104"/>
        <end position="129"/>
    </location>
</feature>
<dbReference type="PANTHER" id="PTHR47447:SF17">
    <property type="entry name" value="OS12G0638900 PROTEIN"/>
    <property type="match status" value="1"/>
</dbReference>
<feature type="repeat" description="PPR" evidence="3">
    <location>
        <begin position="216"/>
        <end position="251"/>
    </location>
</feature>
<dbReference type="NCBIfam" id="TIGR00756">
    <property type="entry name" value="PPR"/>
    <property type="match status" value="3"/>
</dbReference>
<dbReference type="Gene3D" id="1.25.40.10">
    <property type="entry name" value="Tetratricopeptide repeat domain"/>
    <property type="match status" value="2"/>
</dbReference>
<dbReference type="Pfam" id="PF01535">
    <property type="entry name" value="PPR"/>
    <property type="match status" value="2"/>
</dbReference>
<proteinExistence type="inferred from homology"/>
<gene>
    <name evidence="6" type="primary">LOC111023255</name>
</gene>
<dbReference type="Pfam" id="PF13041">
    <property type="entry name" value="PPR_2"/>
    <property type="match status" value="1"/>
</dbReference>
<organism evidence="5 6">
    <name type="scientific">Momordica charantia</name>
    <name type="common">Bitter gourd</name>
    <name type="synonym">Balsam pear</name>
    <dbReference type="NCBI Taxonomy" id="3673"/>
    <lineage>
        <taxon>Eukaryota</taxon>
        <taxon>Viridiplantae</taxon>
        <taxon>Streptophyta</taxon>
        <taxon>Embryophyta</taxon>
        <taxon>Tracheophyta</taxon>
        <taxon>Spermatophyta</taxon>
        <taxon>Magnoliopsida</taxon>
        <taxon>eudicotyledons</taxon>
        <taxon>Gunneridae</taxon>
        <taxon>Pentapetalae</taxon>
        <taxon>rosids</taxon>
        <taxon>fabids</taxon>
        <taxon>Cucurbitales</taxon>
        <taxon>Cucurbitaceae</taxon>
        <taxon>Momordiceae</taxon>
        <taxon>Momordica</taxon>
    </lineage>
</organism>
<evidence type="ECO:0000313" key="6">
    <source>
        <dbReference type="RefSeq" id="XP_022156341.1"/>
    </source>
</evidence>
<dbReference type="RefSeq" id="XP_022156341.1">
    <property type="nucleotide sequence ID" value="XM_022300649.1"/>
</dbReference>
<feature type="repeat" description="PPR" evidence="3">
    <location>
        <begin position="181"/>
        <end position="215"/>
    </location>
</feature>
<protein>
    <submittedName>
        <fullName evidence="6">Pentatricopeptide repeat-containing protein At4g38150-like</fullName>
    </submittedName>
</protein>